<dbReference type="AlphaFoldDB" id="A0A8T1UPJ9"/>
<comment type="caution">
    <text evidence="1">The sequence shown here is derived from an EMBL/GenBank/DDBJ whole genome shotgun (WGS) entry which is preliminary data.</text>
</comment>
<evidence type="ECO:0000313" key="1">
    <source>
        <dbReference type="EMBL" id="KAG6964658.1"/>
    </source>
</evidence>
<evidence type="ECO:0000313" key="2">
    <source>
        <dbReference type="Proteomes" id="UP000688947"/>
    </source>
</evidence>
<dbReference type="EMBL" id="JAENGZ010000226">
    <property type="protein sequence ID" value="KAG6964658.1"/>
    <property type="molecule type" value="Genomic_DNA"/>
</dbReference>
<proteinExistence type="predicted"/>
<sequence>MGWTVKGCQEGGELTTDPRIVCGHLVRHMCAIGVFEGVKSALKRAVRFSWQTLRLYTH</sequence>
<reference evidence="1" key="1">
    <citation type="submission" date="2021-01" db="EMBL/GenBank/DDBJ databases">
        <title>Phytophthora aleatoria, a newly-described species from Pinus radiata is distinct from Phytophthora cactorum isolates based on comparative genomics.</title>
        <authorList>
            <person name="Mcdougal R."/>
            <person name="Panda P."/>
            <person name="Williams N."/>
            <person name="Studholme D.J."/>
        </authorList>
    </citation>
    <scope>NUCLEOTIDE SEQUENCE</scope>
    <source>
        <strain evidence="1">NZFS 3830</strain>
    </source>
</reference>
<gene>
    <name evidence="1" type="ORF">JG687_00005831</name>
</gene>
<protein>
    <submittedName>
        <fullName evidence="1">Uncharacterized protein</fullName>
    </submittedName>
</protein>
<name>A0A8T1UPJ9_9STRA</name>
<organism evidence="1 2">
    <name type="scientific">Phytophthora cactorum</name>
    <dbReference type="NCBI Taxonomy" id="29920"/>
    <lineage>
        <taxon>Eukaryota</taxon>
        <taxon>Sar</taxon>
        <taxon>Stramenopiles</taxon>
        <taxon>Oomycota</taxon>
        <taxon>Peronosporomycetes</taxon>
        <taxon>Peronosporales</taxon>
        <taxon>Peronosporaceae</taxon>
        <taxon>Phytophthora</taxon>
    </lineage>
</organism>
<dbReference type="Proteomes" id="UP000688947">
    <property type="component" value="Unassembled WGS sequence"/>
</dbReference>
<accession>A0A8T1UPJ9</accession>